<dbReference type="Pfam" id="PF24883">
    <property type="entry name" value="NPHP3_N"/>
    <property type="match status" value="1"/>
</dbReference>
<dbReference type="PANTHER" id="PTHR10039">
    <property type="entry name" value="AMELOGENIN"/>
    <property type="match status" value="1"/>
</dbReference>
<evidence type="ECO:0000259" key="3">
    <source>
        <dbReference type="Pfam" id="PF24883"/>
    </source>
</evidence>
<dbReference type="Gene3D" id="3.40.50.300">
    <property type="entry name" value="P-loop containing nucleotide triphosphate hydrolases"/>
    <property type="match status" value="1"/>
</dbReference>
<proteinExistence type="predicted"/>
<organism evidence="4 5">
    <name type="scientific">Phlyctema vagabunda</name>
    <dbReference type="NCBI Taxonomy" id="108571"/>
    <lineage>
        <taxon>Eukaryota</taxon>
        <taxon>Fungi</taxon>
        <taxon>Dikarya</taxon>
        <taxon>Ascomycota</taxon>
        <taxon>Pezizomycotina</taxon>
        <taxon>Leotiomycetes</taxon>
        <taxon>Helotiales</taxon>
        <taxon>Dermateaceae</taxon>
        <taxon>Phlyctema</taxon>
    </lineage>
</organism>
<evidence type="ECO:0000259" key="2">
    <source>
        <dbReference type="Pfam" id="PF24809"/>
    </source>
</evidence>
<accession>A0ABR4PNN0</accession>
<comment type="caution">
    <text evidence="4">The sequence shown here is derived from an EMBL/GenBank/DDBJ whole genome shotgun (WGS) entry which is preliminary data.</text>
</comment>
<keyword evidence="1" id="KW-0677">Repeat</keyword>
<dbReference type="InterPro" id="IPR056125">
    <property type="entry name" value="DUF7708"/>
</dbReference>
<dbReference type="EMBL" id="JBFCZG010000003">
    <property type="protein sequence ID" value="KAL3424962.1"/>
    <property type="molecule type" value="Genomic_DNA"/>
</dbReference>
<protein>
    <submittedName>
        <fullName evidence="4">NACHTdomain protein</fullName>
    </submittedName>
</protein>
<dbReference type="InterPro" id="IPR056884">
    <property type="entry name" value="NPHP3-like_N"/>
</dbReference>
<evidence type="ECO:0000313" key="4">
    <source>
        <dbReference type="EMBL" id="KAL3424962.1"/>
    </source>
</evidence>
<dbReference type="SUPFAM" id="SSF52540">
    <property type="entry name" value="P-loop containing nucleoside triphosphate hydrolases"/>
    <property type="match status" value="2"/>
</dbReference>
<dbReference type="Proteomes" id="UP001629113">
    <property type="component" value="Unassembled WGS sequence"/>
</dbReference>
<feature type="domain" description="DUF7708" evidence="2">
    <location>
        <begin position="2"/>
        <end position="100"/>
    </location>
</feature>
<evidence type="ECO:0000256" key="1">
    <source>
        <dbReference type="ARBA" id="ARBA00022737"/>
    </source>
</evidence>
<gene>
    <name evidence="4" type="ORF">PVAG01_04243</name>
</gene>
<sequence length="724" mass="81945">MVASDHVETIEKLAKILQRIVASLERYSNYETLFKNNLNTQRAIGALYSDLIDLCTRVVKFHSRPSITGVFVSFDKEFQQVSENISHHSTEVDWAANAANIDEAKNARGIENAARSSQTRGEVQKWLSPANVQDDLHRYQRDCMAGSCDWALEIPQVQSFFNSSTSEILRIGGAPGSGKSTLITFLIDYITSNITKDVLYFFCKGTDDKKSRPFQVLRTLISQLLAKDESLYPWFETLHQQSGQEKAESYSTLHSSLLLALRSTSKQCIFVTVDALDECQEAQDLILSLTTAVTESKASVKILISCREDPELLDSFSHSMSEVKISQDKVQGLVSEYINQRVSKCKHISRTALGLEVHQRVTEAAAGLWLSARLMMDEIQRLPSPLSIARQLQNIPIGIIQLYQQIFATMEKSLSPLQLRLSQQVFLWIDMADFVEVGRSSLDRDLLNLVFEAENDGEAVFDAIDLARQLCSPLIELCGNEDEEIEVEFVHHTTAQFVRMCAIEKTLQVPQILKPQRLKSLYRGNTSAWFFQSSPQSNLILQRLRAAPQRTYNGRYFEMAYGLWNAFFLEELPASLDAEEIMAASALCDKLTTFLISGRCLKWIESAIIINYGFGYCKLYDNVLRALDSAQIGTSSQIPSFRAYSLAREQFFADYAYVIASTGRRDHRYEDHPLVPEGFNSRRVALQLLSLGIKWSHLVEMSQLFIQRSDIDGHIEGEAEEECR</sequence>
<feature type="domain" description="Nephrocystin 3-like N-terminal" evidence="3">
    <location>
        <begin position="146"/>
        <end position="307"/>
    </location>
</feature>
<dbReference type="Pfam" id="PF24809">
    <property type="entry name" value="DUF7708"/>
    <property type="match status" value="1"/>
</dbReference>
<dbReference type="PANTHER" id="PTHR10039:SF17">
    <property type="entry name" value="FUNGAL STAND N-TERMINAL GOODBYE DOMAIN-CONTAINING PROTEIN-RELATED"/>
    <property type="match status" value="1"/>
</dbReference>
<keyword evidence="5" id="KW-1185">Reference proteome</keyword>
<name>A0ABR4PNN0_9HELO</name>
<dbReference type="InterPro" id="IPR027417">
    <property type="entry name" value="P-loop_NTPase"/>
</dbReference>
<reference evidence="4 5" key="1">
    <citation type="submission" date="2024-06" db="EMBL/GenBank/DDBJ databases">
        <title>Complete genome of Phlyctema vagabunda strain 19-DSS-EL-015.</title>
        <authorList>
            <person name="Fiorenzani C."/>
        </authorList>
    </citation>
    <scope>NUCLEOTIDE SEQUENCE [LARGE SCALE GENOMIC DNA]</scope>
    <source>
        <strain evidence="4 5">19-DSS-EL-015</strain>
    </source>
</reference>
<evidence type="ECO:0000313" key="5">
    <source>
        <dbReference type="Proteomes" id="UP001629113"/>
    </source>
</evidence>